<feature type="transmembrane region" description="Helical" evidence="8">
    <location>
        <begin position="68"/>
        <end position="86"/>
    </location>
</feature>
<feature type="transmembrane region" description="Helical" evidence="8">
    <location>
        <begin position="12"/>
        <end position="34"/>
    </location>
</feature>
<keyword evidence="2" id="KW-0813">Transport</keyword>
<accession>A0A923RN09</accession>
<keyword evidence="5 8" id="KW-0812">Transmembrane</keyword>
<dbReference type="AlphaFoldDB" id="A0A923RN09"/>
<evidence type="ECO:0000256" key="4">
    <source>
        <dbReference type="ARBA" id="ARBA00022519"/>
    </source>
</evidence>
<organism evidence="9 10">
    <name type="scientific">Anaerosacchariphilus hominis</name>
    <dbReference type="NCBI Taxonomy" id="2763017"/>
    <lineage>
        <taxon>Bacteria</taxon>
        <taxon>Bacillati</taxon>
        <taxon>Bacillota</taxon>
        <taxon>Clostridia</taxon>
        <taxon>Lachnospirales</taxon>
        <taxon>Lachnospiraceae</taxon>
        <taxon>Anaerosacchariphilus</taxon>
    </lineage>
</organism>
<evidence type="ECO:0000313" key="9">
    <source>
        <dbReference type="EMBL" id="MBC5660892.1"/>
    </source>
</evidence>
<keyword evidence="7 8" id="KW-0472">Membrane</keyword>
<reference evidence="9" key="1">
    <citation type="submission" date="2020-08" db="EMBL/GenBank/DDBJ databases">
        <title>Genome public.</title>
        <authorList>
            <person name="Liu C."/>
            <person name="Sun Q."/>
        </authorList>
    </citation>
    <scope>NUCLEOTIDE SEQUENCE</scope>
    <source>
        <strain evidence="9">NSJ-68</strain>
    </source>
</reference>
<dbReference type="GO" id="GO:0005886">
    <property type="term" value="C:plasma membrane"/>
    <property type="evidence" value="ECO:0007669"/>
    <property type="project" value="UniProtKB-SubCell"/>
</dbReference>
<gene>
    <name evidence="9" type="primary">alsC</name>
    <name evidence="9" type="ORF">H8S44_14110</name>
</gene>
<feature type="transmembrane region" description="Helical" evidence="8">
    <location>
        <begin position="160"/>
        <end position="181"/>
    </location>
</feature>
<dbReference type="CDD" id="cd06579">
    <property type="entry name" value="TM_PBP1_transp_AraH_like"/>
    <property type="match status" value="1"/>
</dbReference>
<evidence type="ECO:0000313" key="10">
    <source>
        <dbReference type="Proteomes" id="UP000649345"/>
    </source>
</evidence>
<dbReference type="GO" id="GO:0022857">
    <property type="term" value="F:transmembrane transporter activity"/>
    <property type="evidence" value="ECO:0007669"/>
    <property type="project" value="InterPro"/>
</dbReference>
<keyword evidence="3" id="KW-1003">Cell membrane</keyword>
<dbReference type="Pfam" id="PF02653">
    <property type="entry name" value="BPD_transp_2"/>
    <property type="match status" value="1"/>
</dbReference>
<keyword evidence="4" id="KW-0997">Cell inner membrane</keyword>
<protein>
    <submittedName>
        <fullName evidence="9">D-allose ABC transporter permease</fullName>
    </submittedName>
</protein>
<evidence type="ECO:0000256" key="3">
    <source>
        <dbReference type="ARBA" id="ARBA00022475"/>
    </source>
</evidence>
<dbReference type="PANTHER" id="PTHR32196">
    <property type="entry name" value="ABC TRANSPORTER PERMEASE PROTEIN YPHD-RELATED-RELATED"/>
    <property type="match status" value="1"/>
</dbReference>
<feature type="transmembrane region" description="Helical" evidence="8">
    <location>
        <begin position="267"/>
        <end position="286"/>
    </location>
</feature>
<evidence type="ECO:0000256" key="6">
    <source>
        <dbReference type="ARBA" id="ARBA00022989"/>
    </source>
</evidence>
<name>A0A923RN09_9FIRM</name>
<comment type="subcellular location">
    <subcellularLocation>
        <location evidence="1">Cell membrane</location>
        <topology evidence="1">Multi-pass membrane protein</topology>
    </subcellularLocation>
</comment>
<evidence type="ECO:0000256" key="5">
    <source>
        <dbReference type="ARBA" id="ARBA00022692"/>
    </source>
</evidence>
<evidence type="ECO:0000256" key="1">
    <source>
        <dbReference type="ARBA" id="ARBA00004651"/>
    </source>
</evidence>
<keyword evidence="6 8" id="KW-1133">Transmembrane helix</keyword>
<evidence type="ECO:0000256" key="7">
    <source>
        <dbReference type="ARBA" id="ARBA00023136"/>
    </source>
</evidence>
<feature type="transmembrane region" description="Helical" evidence="8">
    <location>
        <begin position="92"/>
        <end position="111"/>
    </location>
</feature>
<evidence type="ECO:0000256" key="8">
    <source>
        <dbReference type="SAM" id="Phobius"/>
    </source>
</evidence>
<dbReference type="EMBL" id="JACOOR010000008">
    <property type="protein sequence ID" value="MBC5660892.1"/>
    <property type="molecule type" value="Genomic_DNA"/>
</dbReference>
<sequence length="315" mass="32960">MKTNSFKNYWEKFGTLAIFVVMWCVFAVVAPASFHTAGNFIQIVTQSATIMLLACGEFFAILLGGIDLSIGSIVAFTGMVTAKLMVNFGMNPFLAVLLGAVLGGALCGFINGTLINLTGVHPFIITLGTQSIFRALTLIISNAQATFGMPKIFTQIFGGLYHGVPMAVVIALVVAVLCWFITSKLTFGRNLYVMGGNRDAAWFSGINVKQHLLAVHTISGLCAGICGAVMAARLGAAEPNTSIGAETEAIASAIIGGTSFFGGKGKIPNVIVGALILGLISNGLNMCSVPTFYQNLATGLLLIAAVSLDHVVSRK</sequence>
<dbReference type="NCBIfam" id="NF007252">
    <property type="entry name" value="PRK09699.1"/>
    <property type="match status" value="1"/>
</dbReference>
<comment type="caution">
    <text evidence="9">The sequence shown here is derived from an EMBL/GenBank/DDBJ whole genome shotgun (WGS) entry which is preliminary data.</text>
</comment>
<dbReference type="InterPro" id="IPR001851">
    <property type="entry name" value="ABC_transp_permease"/>
</dbReference>
<dbReference type="Proteomes" id="UP000649345">
    <property type="component" value="Unassembled WGS sequence"/>
</dbReference>
<dbReference type="PANTHER" id="PTHR32196:SF21">
    <property type="entry name" value="ABC TRANSPORTER PERMEASE PROTEIN YPHD-RELATED"/>
    <property type="match status" value="1"/>
</dbReference>
<evidence type="ECO:0000256" key="2">
    <source>
        <dbReference type="ARBA" id="ARBA00022448"/>
    </source>
</evidence>
<proteinExistence type="predicted"/>
<keyword evidence="10" id="KW-1185">Reference proteome</keyword>